<reference evidence="3" key="1">
    <citation type="journal article" date="2019" name="Int. J. Syst. Evol. Microbiol.">
        <title>The Global Catalogue of Microorganisms (GCM) 10K type strain sequencing project: providing services to taxonomists for standard genome sequencing and annotation.</title>
        <authorList>
            <consortium name="The Broad Institute Genomics Platform"/>
            <consortium name="The Broad Institute Genome Sequencing Center for Infectious Disease"/>
            <person name="Wu L."/>
            <person name="Ma J."/>
        </authorList>
    </citation>
    <scope>NUCLEOTIDE SEQUENCE [LARGE SCALE GENOMIC DNA]</scope>
    <source>
        <strain evidence="3">JCM 17979</strain>
    </source>
</reference>
<name>A0ABP9A4T6_9PSEU</name>
<dbReference type="EMBL" id="BAABHO010000001">
    <property type="protein sequence ID" value="GAA4773015.1"/>
    <property type="molecule type" value="Genomic_DNA"/>
</dbReference>
<accession>A0ABP9A4T6</accession>
<evidence type="ECO:0000313" key="3">
    <source>
        <dbReference type="Proteomes" id="UP001500928"/>
    </source>
</evidence>
<evidence type="ECO:0000256" key="1">
    <source>
        <dbReference type="SAM" id="MobiDB-lite"/>
    </source>
</evidence>
<feature type="region of interest" description="Disordered" evidence="1">
    <location>
        <begin position="104"/>
        <end position="237"/>
    </location>
</feature>
<sequence>MDTRESRADVRTAPVFVDASGRRRRGVAVAGWFGAAACTAYLAAFGITLSTNAGVVEVVGQTLTPSPYVDDEGDDDGAEDLPADTVVATAPAHRTPVVEAVAVTKQAPQARTSGRHARTEPVASPRHGGTTPPRVTVHRVPRHAAPTVPVHHPVRHEQHHAGGVVAGTPHSTPDAPSHGGGTAGGGSSSGGADPTTGTGTGTGTPRSDSPGSGTPSTGTTGTGTTTSPGGTTSDPVLCDVLTTTCATEA</sequence>
<keyword evidence="3" id="KW-1185">Reference proteome</keyword>
<comment type="caution">
    <text evidence="2">The sequence shown here is derived from an EMBL/GenBank/DDBJ whole genome shotgun (WGS) entry which is preliminary data.</text>
</comment>
<organism evidence="2 3">
    <name type="scientific">Actinomycetospora chlora</name>
    <dbReference type="NCBI Taxonomy" id="663608"/>
    <lineage>
        <taxon>Bacteria</taxon>
        <taxon>Bacillati</taxon>
        <taxon>Actinomycetota</taxon>
        <taxon>Actinomycetes</taxon>
        <taxon>Pseudonocardiales</taxon>
        <taxon>Pseudonocardiaceae</taxon>
        <taxon>Actinomycetospora</taxon>
    </lineage>
</organism>
<protein>
    <submittedName>
        <fullName evidence="2">Uncharacterized protein</fullName>
    </submittedName>
</protein>
<feature type="compositionally biased region" description="Low complexity" evidence="1">
    <location>
        <begin position="190"/>
        <end position="235"/>
    </location>
</feature>
<dbReference type="Proteomes" id="UP001500928">
    <property type="component" value="Unassembled WGS sequence"/>
</dbReference>
<proteinExistence type="predicted"/>
<dbReference type="RefSeq" id="WP_345410351.1">
    <property type="nucleotide sequence ID" value="NZ_BAABHO010000001.1"/>
</dbReference>
<feature type="compositionally biased region" description="Gly residues" evidence="1">
    <location>
        <begin position="178"/>
        <end position="189"/>
    </location>
</feature>
<evidence type="ECO:0000313" key="2">
    <source>
        <dbReference type="EMBL" id="GAA4773015.1"/>
    </source>
</evidence>
<gene>
    <name evidence="2" type="ORF">GCM10023200_01760</name>
</gene>